<proteinExistence type="predicted"/>
<dbReference type="OrthoDB" id="10528786at2759"/>
<protein>
    <submittedName>
        <fullName evidence="2">Uncharacterized protein LOC117573796</fullName>
    </submittedName>
</protein>
<accession>A0A6P8XP57</accession>
<reference evidence="2" key="1">
    <citation type="submission" date="2025-08" db="UniProtKB">
        <authorList>
            <consortium name="RefSeq"/>
        </authorList>
    </citation>
    <scope>IDENTIFICATION</scope>
    <source>
        <strain evidence="2">15112-1751.03</strain>
        <tissue evidence="2">Whole Adult</tissue>
    </source>
</reference>
<evidence type="ECO:0000313" key="1">
    <source>
        <dbReference type="Proteomes" id="UP000515160"/>
    </source>
</evidence>
<dbReference type="Proteomes" id="UP000515160">
    <property type="component" value="Chromosome 2R"/>
</dbReference>
<name>A0A6P8XP57_DROAB</name>
<dbReference type="RefSeq" id="XP_034113095.1">
    <property type="nucleotide sequence ID" value="XM_034257204.2"/>
</dbReference>
<keyword evidence="1" id="KW-1185">Reference proteome</keyword>
<gene>
    <name evidence="2" type="primary">LOC117573796</name>
</gene>
<dbReference type="AlphaFoldDB" id="A0A6P8XP57"/>
<sequence>MSKPGCCCKSANETSPNCVYCRNKNQVTYDDNNYYQNDYNNQNQYAYDPYGQYGYGQGSEYSYDKDGGYSTGSQYSDGEQDNSNWDLVKPVLVFGVGCFLTSQMVNVANELG</sequence>
<dbReference type="GeneID" id="117573796"/>
<evidence type="ECO:0000313" key="2">
    <source>
        <dbReference type="RefSeq" id="XP_034113095.1"/>
    </source>
</evidence>
<organism evidence="1 2">
    <name type="scientific">Drosophila albomicans</name>
    <name type="common">Fruit fly</name>
    <dbReference type="NCBI Taxonomy" id="7291"/>
    <lineage>
        <taxon>Eukaryota</taxon>
        <taxon>Metazoa</taxon>
        <taxon>Ecdysozoa</taxon>
        <taxon>Arthropoda</taxon>
        <taxon>Hexapoda</taxon>
        <taxon>Insecta</taxon>
        <taxon>Pterygota</taxon>
        <taxon>Neoptera</taxon>
        <taxon>Endopterygota</taxon>
        <taxon>Diptera</taxon>
        <taxon>Brachycera</taxon>
        <taxon>Muscomorpha</taxon>
        <taxon>Ephydroidea</taxon>
        <taxon>Drosophilidae</taxon>
        <taxon>Drosophila</taxon>
    </lineage>
</organism>